<gene>
    <name evidence="1" type="ORF">FHR82_004387</name>
</gene>
<proteinExistence type="predicted"/>
<accession>A0A7W7VFM6</accession>
<dbReference type="EMBL" id="JACHJQ010000004">
    <property type="protein sequence ID" value="MBB4908145.1"/>
    <property type="molecule type" value="Genomic_DNA"/>
</dbReference>
<comment type="caution">
    <text evidence="1">The sequence shown here is derived from an EMBL/GenBank/DDBJ whole genome shotgun (WGS) entry which is preliminary data.</text>
</comment>
<organism evidence="1 2">
    <name type="scientific">Actinophytocola algeriensis</name>
    <dbReference type="NCBI Taxonomy" id="1768010"/>
    <lineage>
        <taxon>Bacteria</taxon>
        <taxon>Bacillati</taxon>
        <taxon>Actinomycetota</taxon>
        <taxon>Actinomycetes</taxon>
        <taxon>Pseudonocardiales</taxon>
        <taxon>Pseudonocardiaceae</taxon>
    </lineage>
</organism>
<evidence type="ECO:0000313" key="2">
    <source>
        <dbReference type="Proteomes" id="UP000520767"/>
    </source>
</evidence>
<dbReference type="AlphaFoldDB" id="A0A7W7VFM6"/>
<keyword evidence="2" id="KW-1185">Reference proteome</keyword>
<protein>
    <submittedName>
        <fullName evidence="1">Uncharacterized protein</fullName>
    </submittedName>
</protein>
<sequence>MDASSIMAELAQQSPQLDTRAPLVDQLAAAKAAQPAQRKVTYDRLAEL</sequence>
<dbReference type="RefSeq" id="WP_184812250.1">
    <property type="nucleotide sequence ID" value="NZ_JACHJQ010000004.1"/>
</dbReference>
<dbReference type="Proteomes" id="UP000520767">
    <property type="component" value="Unassembled WGS sequence"/>
</dbReference>
<reference evidence="1 2" key="1">
    <citation type="submission" date="2020-08" db="EMBL/GenBank/DDBJ databases">
        <title>Genomic Encyclopedia of Type Strains, Phase III (KMG-III): the genomes of soil and plant-associated and newly described type strains.</title>
        <authorList>
            <person name="Whitman W."/>
        </authorList>
    </citation>
    <scope>NUCLEOTIDE SEQUENCE [LARGE SCALE GENOMIC DNA]</scope>
    <source>
        <strain evidence="1 2">CECT 8960</strain>
    </source>
</reference>
<evidence type="ECO:0000313" key="1">
    <source>
        <dbReference type="EMBL" id="MBB4908145.1"/>
    </source>
</evidence>
<name>A0A7W7VFM6_9PSEU</name>